<evidence type="ECO:0000259" key="18">
    <source>
        <dbReference type="Pfam" id="PF02879"/>
    </source>
</evidence>
<dbReference type="InterPro" id="IPR005843">
    <property type="entry name" value="A-D-PHexomutase_C"/>
</dbReference>
<comment type="pathway">
    <text evidence="3">Glycolipid metabolism; diglucosyl-diacylglycerol biosynthesis.</text>
</comment>
<organism evidence="20 21">
    <name type="scientific">Cytobacillus spartinae</name>
    <dbReference type="NCBI Taxonomy" id="3299023"/>
    <lineage>
        <taxon>Bacteria</taxon>
        <taxon>Bacillati</taxon>
        <taxon>Bacillota</taxon>
        <taxon>Bacilli</taxon>
        <taxon>Bacillales</taxon>
        <taxon>Bacillaceae</taxon>
        <taxon>Cytobacillus</taxon>
    </lineage>
</organism>
<evidence type="ECO:0000259" key="16">
    <source>
        <dbReference type="Pfam" id="PF00408"/>
    </source>
</evidence>
<feature type="domain" description="Alpha-D-phosphohexomutase alpha/beta/alpha" evidence="17">
    <location>
        <begin position="41"/>
        <end position="180"/>
    </location>
</feature>
<dbReference type="PANTHER" id="PTHR45745:SF1">
    <property type="entry name" value="PHOSPHOGLUCOMUTASE 2B-RELATED"/>
    <property type="match status" value="1"/>
</dbReference>
<dbReference type="InterPro" id="IPR016055">
    <property type="entry name" value="A-D-PHexomutase_a/b/a-I/II/III"/>
</dbReference>
<dbReference type="InterPro" id="IPR005844">
    <property type="entry name" value="A-D-PHexomutase_a/b/a-I"/>
</dbReference>
<dbReference type="GO" id="GO:0016853">
    <property type="term" value="F:isomerase activity"/>
    <property type="evidence" value="ECO:0007669"/>
    <property type="project" value="UniProtKB-KW"/>
</dbReference>
<comment type="caution">
    <text evidence="20">The sequence shown here is derived from an EMBL/GenBank/DDBJ whole genome shotgun (WGS) entry which is preliminary data.</text>
</comment>
<dbReference type="EC" id="5.4.2.2" evidence="6"/>
<evidence type="ECO:0000256" key="2">
    <source>
        <dbReference type="ARBA" id="ARBA00001946"/>
    </source>
</evidence>
<dbReference type="Pfam" id="PF02880">
    <property type="entry name" value="PGM_PMM_III"/>
    <property type="match status" value="1"/>
</dbReference>
<dbReference type="Gene3D" id="3.40.120.10">
    <property type="entry name" value="Alpha-D-Glucose-1,6-Bisphosphate, subunit A, domain 3"/>
    <property type="match status" value="3"/>
</dbReference>
<protein>
    <recommendedName>
        <fullName evidence="12">Phosphoglucomutase</fullName>
        <ecNumber evidence="6">5.4.2.2</ecNumber>
    </recommendedName>
    <alternativeName>
        <fullName evidence="14">Alpha-phosphoglucomutase</fullName>
    </alternativeName>
    <alternativeName>
        <fullName evidence="13">Glucose phosphomutase</fullName>
    </alternativeName>
</protein>
<dbReference type="SUPFAM" id="SSF55957">
    <property type="entry name" value="Phosphoglucomutase, C-terminal domain"/>
    <property type="match status" value="1"/>
</dbReference>
<reference evidence="20 21" key="1">
    <citation type="submission" date="2024-08" db="EMBL/GenBank/DDBJ databases">
        <title>Two novel Cytobacillus novel species.</title>
        <authorList>
            <person name="Liu G."/>
        </authorList>
    </citation>
    <scope>NUCLEOTIDE SEQUENCE [LARGE SCALE GENOMIC DNA]</scope>
    <source>
        <strain evidence="20 21">FJAT-54145</strain>
    </source>
</reference>
<evidence type="ECO:0000256" key="7">
    <source>
        <dbReference type="ARBA" id="ARBA00022526"/>
    </source>
</evidence>
<keyword evidence="8" id="KW-0597">Phosphoprotein</keyword>
<keyword evidence="21" id="KW-1185">Reference proteome</keyword>
<dbReference type="Pfam" id="PF00408">
    <property type="entry name" value="PGM_PMM_IV"/>
    <property type="match status" value="1"/>
</dbReference>
<comment type="similarity">
    <text evidence="5 15">Belongs to the phosphohexose mutase family.</text>
</comment>
<dbReference type="PROSITE" id="PS00710">
    <property type="entry name" value="PGM_PMM"/>
    <property type="match status" value="1"/>
</dbReference>
<name>A0ABW6KG68_9BACI</name>
<evidence type="ECO:0000256" key="4">
    <source>
        <dbReference type="ARBA" id="ARBA00005189"/>
    </source>
</evidence>
<evidence type="ECO:0000256" key="15">
    <source>
        <dbReference type="RuleBase" id="RU004326"/>
    </source>
</evidence>
<keyword evidence="7" id="KW-0313">Glucose metabolism</keyword>
<evidence type="ECO:0000256" key="11">
    <source>
        <dbReference type="ARBA" id="ARBA00023235"/>
    </source>
</evidence>
<dbReference type="SUPFAM" id="SSF53738">
    <property type="entry name" value="Phosphoglucomutase, first 3 domains"/>
    <property type="match status" value="3"/>
</dbReference>
<evidence type="ECO:0000256" key="12">
    <source>
        <dbReference type="ARBA" id="ARBA00039995"/>
    </source>
</evidence>
<comment type="pathway">
    <text evidence="4">Lipid metabolism.</text>
</comment>
<keyword evidence="11 20" id="KW-0413">Isomerase</keyword>
<dbReference type="InterPro" id="IPR005845">
    <property type="entry name" value="A-D-PHexomutase_a/b/a-II"/>
</dbReference>
<dbReference type="InterPro" id="IPR005841">
    <property type="entry name" value="Alpha-D-phosphohexomutase_SF"/>
</dbReference>
<dbReference type="EMBL" id="JBIACK010000013">
    <property type="protein sequence ID" value="MFE8703151.1"/>
    <property type="molecule type" value="Genomic_DNA"/>
</dbReference>
<evidence type="ECO:0000256" key="3">
    <source>
        <dbReference type="ARBA" id="ARBA00005164"/>
    </source>
</evidence>
<evidence type="ECO:0000256" key="6">
    <source>
        <dbReference type="ARBA" id="ARBA00012728"/>
    </source>
</evidence>
<dbReference type="CDD" id="cd05799">
    <property type="entry name" value="PGM2"/>
    <property type="match status" value="1"/>
</dbReference>
<feature type="domain" description="Alpha-D-phosphohexomutase alpha/beta/alpha" evidence="18">
    <location>
        <begin position="208"/>
        <end position="313"/>
    </location>
</feature>
<evidence type="ECO:0000256" key="5">
    <source>
        <dbReference type="ARBA" id="ARBA00010231"/>
    </source>
</evidence>
<evidence type="ECO:0000313" key="21">
    <source>
        <dbReference type="Proteomes" id="UP001601059"/>
    </source>
</evidence>
<dbReference type="InterPro" id="IPR005846">
    <property type="entry name" value="A-D-PHexomutase_a/b/a-III"/>
</dbReference>
<feature type="domain" description="Alpha-D-phosphohexomutase alpha/beta/alpha" evidence="19">
    <location>
        <begin position="323"/>
        <end position="448"/>
    </location>
</feature>
<keyword evidence="10 15" id="KW-0460">Magnesium</keyword>
<evidence type="ECO:0000256" key="9">
    <source>
        <dbReference type="ARBA" id="ARBA00022723"/>
    </source>
</evidence>
<proteinExistence type="inferred from homology"/>
<evidence type="ECO:0000313" key="20">
    <source>
        <dbReference type="EMBL" id="MFE8703151.1"/>
    </source>
</evidence>
<gene>
    <name evidence="20" type="ORF">ACFYKX_21450</name>
</gene>
<evidence type="ECO:0000256" key="13">
    <source>
        <dbReference type="ARBA" id="ARBA00041398"/>
    </source>
</evidence>
<feature type="domain" description="Alpha-D-phosphohexomutase C-terminal" evidence="16">
    <location>
        <begin position="500"/>
        <end position="549"/>
    </location>
</feature>
<evidence type="ECO:0000259" key="19">
    <source>
        <dbReference type="Pfam" id="PF02880"/>
    </source>
</evidence>
<dbReference type="Pfam" id="PF02879">
    <property type="entry name" value="PGM_PMM_II"/>
    <property type="match status" value="1"/>
</dbReference>
<comment type="cofactor">
    <cofactor evidence="2">
        <name>Mg(2+)</name>
        <dbReference type="ChEBI" id="CHEBI:18420"/>
    </cofactor>
</comment>
<dbReference type="Pfam" id="PF02878">
    <property type="entry name" value="PGM_PMM_I"/>
    <property type="match status" value="1"/>
</dbReference>
<dbReference type="Proteomes" id="UP001601059">
    <property type="component" value="Unassembled WGS sequence"/>
</dbReference>
<evidence type="ECO:0000256" key="14">
    <source>
        <dbReference type="ARBA" id="ARBA00041467"/>
    </source>
</evidence>
<comment type="catalytic activity">
    <reaction evidence="1">
        <text>alpha-D-glucose 1-phosphate = alpha-D-glucose 6-phosphate</text>
        <dbReference type="Rhea" id="RHEA:23536"/>
        <dbReference type="ChEBI" id="CHEBI:58225"/>
        <dbReference type="ChEBI" id="CHEBI:58601"/>
        <dbReference type="EC" id="5.4.2.2"/>
    </reaction>
</comment>
<keyword evidence="9 15" id="KW-0479">Metal-binding</keyword>
<dbReference type="Gene3D" id="3.30.310.50">
    <property type="entry name" value="Alpha-D-phosphohexomutase, C-terminal domain"/>
    <property type="match status" value="1"/>
</dbReference>
<dbReference type="RefSeq" id="WP_389363433.1">
    <property type="nucleotide sequence ID" value="NZ_JBIACK010000013.1"/>
</dbReference>
<evidence type="ECO:0000256" key="8">
    <source>
        <dbReference type="ARBA" id="ARBA00022553"/>
    </source>
</evidence>
<evidence type="ECO:0000259" key="17">
    <source>
        <dbReference type="Pfam" id="PF02878"/>
    </source>
</evidence>
<sequence length="577" mass="64005">MSWKEKAELWLNFESLHNELKSDLHSLSEKDLEEAFYRNLEFGTGGMRGEIGVGTNRMNVYTVRKASAGLASYIEEFGSEAKKRGVVIAYDSRHKSSEFAMEAAKTIASKGIVTYVFEELRPTPELSFAVRHLNAFAGIVITASHNPPEYNGYKVYGSDGGQLPPEAADAVIAKVNEIENELEIVVQAEESLVERGLINMIGKEIDQAYLEKLITISENPTLGKESDIKVVFTPLHGTANIPVRTALEALDYKNVSVVAEQELPDPEFSTVKSPNPEEHAAFELAIRDGEKMGADLLIATDPDADRLGIAVKNEQGEYEVLTGNQTGAILLHYLLTQKKAKGTLAKNAVMLKTIVTSELGKEIASSFGVETKDVLTGFKFIAEKINEFDSSEEFSFLFGYEESYGYLISDFARDKDAVQAALLATEVCAYYKTQGLSLYEALMSIYEQYGYYKEGLRSLTLKGKAGAEAIQQTLTSFRENPIQTLGNLAVVKTEDYLTGVRAIDGKEETIQLPTSNVLKYYFEDGSWVCLRPSGTEPKIKFYFGVNSKSLQESKEKLSRIEKDFMDLVDERMNSITA</sequence>
<dbReference type="PRINTS" id="PR00509">
    <property type="entry name" value="PGMPMM"/>
</dbReference>
<dbReference type="InterPro" id="IPR036900">
    <property type="entry name" value="A-D-PHexomutase_C_sf"/>
</dbReference>
<evidence type="ECO:0000256" key="1">
    <source>
        <dbReference type="ARBA" id="ARBA00000443"/>
    </source>
</evidence>
<accession>A0ABW6KG68</accession>
<keyword evidence="7" id="KW-0119">Carbohydrate metabolism</keyword>
<evidence type="ECO:0000256" key="10">
    <source>
        <dbReference type="ARBA" id="ARBA00022842"/>
    </source>
</evidence>
<dbReference type="PANTHER" id="PTHR45745">
    <property type="entry name" value="PHOSPHOMANNOMUTASE 45A"/>
    <property type="match status" value="1"/>
</dbReference>
<dbReference type="InterPro" id="IPR016066">
    <property type="entry name" value="A-D-PHexomutase_CS"/>
</dbReference>